<keyword evidence="2" id="KW-1185">Reference proteome</keyword>
<dbReference type="Pfam" id="PF05962">
    <property type="entry name" value="HutD"/>
    <property type="match status" value="1"/>
</dbReference>
<proteinExistence type="predicted"/>
<dbReference type="InterPro" id="IPR011051">
    <property type="entry name" value="RmlC_Cupin_sf"/>
</dbReference>
<gene>
    <name evidence="1" type="ORF">Q2T77_04490</name>
</gene>
<dbReference type="EMBL" id="JAUKVY010000002">
    <property type="protein sequence ID" value="MDO1531540.1"/>
    <property type="molecule type" value="Genomic_DNA"/>
</dbReference>
<name>A0ABT8RYQ1_9BURK</name>
<dbReference type="Gene3D" id="2.60.120.10">
    <property type="entry name" value="Jelly Rolls"/>
    <property type="match status" value="1"/>
</dbReference>
<dbReference type="CDD" id="cd20293">
    <property type="entry name" value="cupin_HutD_N"/>
    <property type="match status" value="1"/>
</dbReference>
<evidence type="ECO:0000313" key="2">
    <source>
        <dbReference type="Proteomes" id="UP001169027"/>
    </source>
</evidence>
<organism evidence="1 2">
    <name type="scientific">Variovorax ginsengisoli</name>
    <dbReference type="NCBI Taxonomy" id="363844"/>
    <lineage>
        <taxon>Bacteria</taxon>
        <taxon>Pseudomonadati</taxon>
        <taxon>Pseudomonadota</taxon>
        <taxon>Betaproteobacteria</taxon>
        <taxon>Burkholderiales</taxon>
        <taxon>Comamonadaceae</taxon>
        <taxon>Variovorax</taxon>
    </lineage>
</organism>
<dbReference type="PANTHER" id="PTHR37943">
    <property type="entry name" value="PROTEIN VES"/>
    <property type="match status" value="1"/>
</dbReference>
<dbReference type="RefSeq" id="WP_301804487.1">
    <property type="nucleotide sequence ID" value="NZ_JAUJZH010000002.1"/>
</dbReference>
<sequence length="197" mass="20857">MRIHRFGTASLAAAPWKNGGGTTREIAAWPQGAGMDGFDWRVSIATIDQAGPFSAFAGVDRVIMLLDGSGVRLRSGDGRIDHWLGRPHAPFAFSGDMALDCELLGGPSTDFNVMTRRGRLRAEVRVLAGDSQVGPAPAGLLLALRGRWQLQGGDTTTLEPGAGLWWAQGPAGWHATPLDAEAALVAVRFEEALTPST</sequence>
<evidence type="ECO:0000313" key="1">
    <source>
        <dbReference type="EMBL" id="MDO1531540.1"/>
    </source>
</evidence>
<dbReference type="InterPro" id="IPR010282">
    <property type="entry name" value="Uncharacterised_HutD/Ves"/>
</dbReference>
<dbReference type="InterPro" id="IPR014710">
    <property type="entry name" value="RmlC-like_jellyroll"/>
</dbReference>
<dbReference type="SUPFAM" id="SSF51182">
    <property type="entry name" value="RmlC-like cupins"/>
    <property type="match status" value="1"/>
</dbReference>
<reference evidence="1" key="1">
    <citation type="submission" date="2023-06" db="EMBL/GenBank/DDBJ databases">
        <authorList>
            <person name="Jiang Y."/>
            <person name="Liu Q."/>
        </authorList>
    </citation>
    <scope>NUCLEOTIDE SEQUENCE</scope>
    <source>
        <strain evidence="1">CGMCC 1.12090</strain>
    </source>
</reference>
<dbReference type="PANTHER" id="PTHR37943:SF1">
    <property type="entry name" value="PROTEIN VES"/>
    <property type="match status" value="1"/>
</dbReference>
<protein>
    <submittedName>
        <fullName evidence="1">HutD family protein</fullName>
    </submittedName>
</protein>
<dbReference type="Proteomes" id="UP001169027">
    <property type="component" value="Unassembled WGS sequence"/>
</dbReference>
<comment type="caution">
    <text evidence="1">The sequence shown here is derived from an EMBL/GenBank/DDBJ whole genome shotgun (WGS) entry which is preliminary data.</text>
</comment>
<accession>A0ABT8RYQ1</accession>